<comment type="similarity">
    <text evidence="2 10">Belongs to the gluconokinase GntK/GntV family.</text>
</comment>
<comment type="catalytic activity">
    <reaction evidence="9 10">
        <text>D-gluconate + ATP = 6-phospho-D-gluconate + ADP + H(+)</text>
        <dbReference type="Rhea" id="RHEA:19433"/>
        <dbReference type="ChEBI" id="CHEBI:15378"/>
        <dbReference type="ChEBI" id="CHEBI:18391"/>
        <dbReference type="ChEBI" id="CHEBI:30616"/>
        <dbReference type="ChEBI" id="CHEBI:58759"/>
        <dbReference type="ChEBI" id="CHEBI:456216"/>
        <dbReference type="EC" id="2.7.1.12"/>
    </reaction>
</comment>
<dbReference type="GO" id="GO:0005524">
    <property type="term" value="F:ATP binding"/>
    <property type="evidence" value="ECO:0007669"/>
    <property type="project" value="UniProtKB-KW"/>
</dbReference>
<name>A0A368VRD7_9ACTN</name>
<dbReference type="GO" id="GO:0046316">
    <property type="term" value="F:gluconokinase activity"/>
    <property type="evidence" value="ECO:0007669"/>
    <property type="project" value="UniProtKB-EC"/>
</dbReference>
<dbReference type="Pfam" id="PF13671">
    <property type="entry name" value="AAA_33"/>
    <property type="match status" value="1"/>
</dbReference>
<dbReference type="Proteomes" id="UP000253495">
    <property type="component" value="Unassembled WGS sequence"/>
</dbReference>
<proteinExistence type="inferred from homology"/>
<dbReference type="RefSeq" id="WP_114452552.1">
    <property type="nucleotide sequence ID" value="NZ_QPJC01000004.1"/>
</dbReference>
<evidence type="ECO:0000256" key="9">
    <source>
        <dbReference type="ARBA" id="ARBA00048090"/>
    </source>
</evidence>
<evidence type="ECO:0000313" key="11">
    <source>
        <dbReference type="EMBL" id="RCW44480.1"/>
    </source>
</evidence>
<dbReference type="InterPro" id="IPR006001">
    <property type="entry name" value="Therm_gnt_kin"/>
</dbReference>
<dbReference type="Gene3D" id="3.40.50.300">
    <property type="entry name" value="P-loop containing nucleotide triphosphate hydrolases"/>
    <property type="match status" value="1"/>
</dbReference>
<protein>
    <recommendedName>
        <fullName evidence="3 10">Gluconokinase</fullName>
        <ecNumber evidence="3 10">2.7.1.12</ecNumber>
    </recommendedName>
</protein>
<keyword evidence="7 10" id="KW-0067">ATP-binding</keyword>
<keyword evidence="12" id="KW-1185">Reference proteome</keyword>
<accession>A0A368VRD7</accession>
<dbReference type="EC" id="2.7.1.12" evidence="3 10"/>
<dbReference type="EMBL" id="QPJC01000004">
    <property type="protein sequence ID" value="RCW44480.1"/>
    <property type="molecule type" value="Genomic_DNA"/>
</dbReference>
<evidence type="ECO:0000256" key="6">
    <source>
        <dbReference type="ARBA" id="ARBA00022777"/>
    </source>
</evidence>
<dbReference type="AlphaFoldDB" id="A0A368VRD7"/>
<evidence type="ECO:0000256" key="3">
    <source>
        <dbReference type="ARBA" id="ARBA00012054"/>
    </source>
</evidence>
<comment type="caution">
    <text evidence="11">The sequence shown here is derived from an EMBL/GenBank/DDBJ whole genome shotgun (WGS) entry which is preliminary data.</text>
</comment>
<evidence type="ECO:0000256" key="7">
    <source>
        <dbReference type="ARBA" id="ARBA00022840"/>
    </source>
</evidence>
<keyword evidence="6 10" id="KW-0418">Kinase</keyword>
<dbReference type="FunFam" id="3.40.50.300:FF:000522">
    <property type="entry name" value="Gluconokinase"/>
    <property type="match status" value="1"/>
</dbReference>
<evidence type="ECO:0000256" key="4">
    <source>
        <dbReference type="ARBA" id="ARBA00022679"/>
    </source>
</evidence>
<evidence type="ECO:0000256" key="5">
    <source>
        <dbReference type="ARBA" id="ARBA00022741"/>
    </source>
</evidence>
<dbReference type="GO" id="GO:0005737">
    <property type="term" value="C:cytoplasm"/>
    <property type="evidence" value="ECO:0007669"/>
    <property type="project" value="TreeGrafter"/>
</dbReference>
<dbReference type="PANTHER" id="PTHR43442:SF3">
    <property type="entry name" value="GLUCONOKINASE-RELATED"/>
    <property type="match status" value="1"/>
</dbReference>
<evidence type="ECO:0000256" key="10">
    <source>
        <dbReference type="RuleBase" id="RU363066"/>
    </source>
</evidence>
<dbReference type="SUPFAM" id="SSF52540">
    <property type="entry name" value="P-loop containing nucleoside triphosphate hydrolases"/>
    <property type="match status" value="1"/>
</dbReference>
<dbReference type="PANTHER" id="PTHR43442">
    <property type="entry name" value="GLUCONOKINASE-RELATED"/>
    <property type="match status" value="1"/>
</dbReference>
<sequence length="186" mass="20244">MTGELSEHAPQQVAAAARSLSCDAVVVMGVSGCGKSTVGAALAQRVEWRHLDADDFHPQHNVDKMRAGTPLTDADRMPWLERLRDELDRRVAAGDPVVLACSALKKAYREVLRGSAGVVGFVHLRAGREELAERLAGRDGHFFPAALVDSQFATLEEPDACEHVLTVGATEPPERIVERVLETWQV</sequence>
<evidence type="ECO:0000256" key="1">
    <source>
        <dbReference type="ARBA" id="ARBA00004761"/>
    </source>
</evidence>
<reference evidence="11 12" key="1">
    <citation type="submission" date="2018-07" db="EMBL/GenBank/DDBJ databases">
        <title>Genomic Encyclopedia of Type Strains, Phase III (KMG-III): the genomes of soil and plant-associated and newly described type strains.</title>
        <authorList>
            <person name="Whitman W."/>
        </authorList>
    </citation>
    <scope>NUCLEOTIDE SEQUENCE [LARGE SCALE GENOMIC DNA]</scope>
    <source>
        <strain evidence="11 12">CECT 8575</strain>
    </source>
</reference>
<keyword evidence="5 10" id="KW-0547">Nucleotide-binding</keyword>
<dbReference type="InterPro" id="IPR027417">
    <property type="entry name" value="P-loop_NTPase"/>
</dbReference>
<keyword evidence="8" id="KW-0311">Gluconate utilization</keyword>
<gene>
    <name evidence="11" type="ORF">DFQ14_10469</name>
</gene>
<dbReference type="CDD" id="cd02021">
    <property type="entry name" value="GntK"/>
    <property type="match status" value="1"/>
</dbReference>
<keyword evidence="4 10" id="KW-0808">Transferase</keyword>
<dbReference type="OrthoDB" id="9795716at2"/>
<comment type="pathway">
    <text evidence="1">Carbohydrate acid metabolism.</text>
</comment>
<evidence type="ECO:0000256" key="8">
    <source>
        <dbReference type="ARBA" id="ARBA00023064"/>
    </source>
</evidence>
<dbReference type="GO" id="GO:0019521">
    <property type="term" value="P:D-gluconate metabolic process"/>
    <property type="evidence" value="ECO:0007669"/>
    <property type="project" value="UniProtKB-KW"/>
</dbReference>
<organism evidence="11 12">
    <name type="scientific">Halopolyspora algeriensis</name>
    <dbReference type="NCBI Taxonomy" id="1500506"/>
    <lineage>
        <taxon>Bacteria</taxon>
        <taxon>Bacillati</taxon>
        <taxon>Actinomycetota</taxon>
        <taxon>Actinomycetes</taxon>
        <taxon>Actinomycetes incertae sedis</taxon>
        <taxon>Halopolyspora</taxon>
    </lineage>
</organism>
<dbReference type="NCBIfam" id="TIGR01313">
    <property type="entry name" value="therm_gnt_kin"/>
    <property type="match status" value="1"/>
</dbReference>
<evidence type="ECO:0000313" key="12">
    <source>
        <dbReference type="Proteomes" id="UP000253495"/>
    </source>
</evidence>
<evidence type="ECO:0000256" key="2">
    <source>
        <dbReference type="ARBA" id="ARBA00008420"/>
    </source>
</evidence>